<sequence length="367" mass="41178">MIEKRKQILKMVEEGKLSANEAFMLLEALEKDEKKAAVKTEEIVQELSTVVSGHGKSTSKQQSASHVSFKDKFLTFVDQTLKKVKDLDLDFNFGPSYEVRHIFQHSAGCIQQIDIDITNGGVELLPWTHQDVRVECDALVYKVEHQEAARQSFLQSVTFSIENGLLRFLVQKKHLKVKTKIYIPSTMYERVKVRMFNGAIFAEGVSAGELKMKAANGAIHLKNIRAEEAEIETANGHITIDGSHVKNCEAETINGLIRMEGAYEKVNIQTFNGSIKCHFKDERTEKIFLKTTTGSIDVCVPNTAAVEGDLKSNLGNFTCLLPNLEIVEEKNETVQKVLRFRANMLYGRTCKLFAESKTSSVTIKNNG</sequence>
<dbReference type="RefSeq" id="WP_377918991.1">
    <property type="nucleotide sequence ID" value="NZ_JBHRZT010000073.1"/>
</dbReference>
<name>A0ABV8BBR7_9BACI</name>
<comment type="caution">
    <text evidence="3">The sequence shown here is derived from an EMBL/GenBank/DDBJ whole genome shotgun (WGS) entry which is preliminary data.</text>
</comment>
<dbReference type="PANTHER" id="PTHR34094:SF1">
    <property type="entry name" value="PROTEIN FAM185A"/>
    <property type="match status" value="1"/>
</dbReference>
<dbReference type="InterPro" id="IPR025164">
    <property type="entry name" value="Toastrack_DUF4097"/>
</dbReference>
<dbReference type="InterPro" id="IPR053959">
    <property type="entry name" value="YvlB/LiaX_N"/>
</dbReference>
<dbReference type="Proteomes" id="UP001595752">
    <property type="component" value="Unassembled WGS sequence"/>
</dbReference>
<dbReference type="Gene3D" id="2.160.20.120">
    <property type="match status" value="1"/>
</dbReference>
<dbReference type="PIRSF" id="PIRSF012569">
    <property type="entry name" value="UCP012569"/>
    <property type="match status" value="1"/>
</dbReference>
<dbReference type="Pfam" id="PF13349">
    <property type="entry name" value="DUF4097"/>
    <property type="match status" value="1"/>
</dbReference>
<accession>A0ABV8BBR7</accession>
<dbReference type="Pfam" id="PF22746">
    <property type="entry name" value="SHOCT-like_DUF2089-C"/>
    <property type="match status" value="1"/>
</dbReference>
<organism evidence="3 4">
    <name type="scientific">Bacillus songklensis</name>
    <dbReference type="NCBI Taxonomy" id="1069116"/>
    <lineage>
        <taxon>Bacteria</taxon>
        <taxon>Bacillati</taxon>
        <taxon>Bacillota</taxon>
        <taxon>Bacilli</taxon>
        <taxon>Bacillales</taxon>
        <taxon>Bacillaceae</taxon>
        <taxon>Bacillus</taxon>
    </lineage>
</organism>
<proteinExistence type="predicted"/>
<feature type="domain" description="DUF4097" evidence="1">
    <location>
        <begin position="156"/>
        <end position="335"/>
    </location>
</feature>
<dbReference type="EMBL" id="JBHRZT010000073">
    <property type="protein sequence ID" value="MFC3886572.1"/>
    <property type="molecule type" value="Genomic_DNA"/>
</dbReference>
<evidence type="ECO:0000259" key="2">
    <source>
        <dbReference type="Pfam" id="PF22746"/>
    </source>
</evidence>
<evidence type="ECO:0000313" key="3">
    <source>
        <dbReference type="EMBL" id="MFC3886572.1"/>
    </source>
</evidence>
<feature type="domain" description="YvlB/LiaX N-terminal" evidence="2">
    <location>
        <begin position="3"/>
        <end position="34"/>
    </location>
</feature>
<protein>
    <submittedName>
        <fullName evidence="3">DUF4097 domain-containing protein</fullName>
    </submittedName>
</protein>
<dbReference type="PANTHER" id="PTHR34094">
    <property type="match status" value="1"/>
</dbReference>
<dbReference type="InterPro" id="IPR016599">
    <property type="entry name" value="UCP012569"/>
</dbReference>
<evidence type="ECO:0000259" key="1">
    <source>
        <dbReference type="Pfam" id="PF13349"/>
    </source>
</evidence>
<gene>
    <name evidence="3" type="ORF">ACFOU2_24985</name>
</gene>
<evidence type="ECO:0000313" key="4">
    <source>
        <dbReference type="Proteomes" id="UP001595752"/>
    </source>
</evidence>
<reference evidence="4" key="1">
    <citation type="journal article" date="2019" name="Int. J. Syst. Evol. Microbiol.">
        <title>The Global Catalogue of Microorganisms (GCM) 10K type strain sequencing project: providing services to taxonomists for standard genome sequencing and annotation.</title>
        <authorList>
            <consortium name="The Broad Institute Genomics Platform"/>
            <consortium name="The Broad Institute Genome Sequencing Center for Infectious Disease"/>
            <person name="Wu L."/>
            <person name="Ma J."/>
        </authorList>
    </citation>
    <scope>NUCLEOTIDE SEQUENCE [LARGE SCALE GENOMIC DNA]</scope>
    <source>
        <strain evidence="4">CCUG 61889</strain>
    </source>
</reference>
<keyword evidence="4" id="KW-1185">Reference proteome</keyword>